<dbReference type="PROSITE" id="PS50088">
    <property type="entry name" value="ANK_REPEAT"/>
    <property type="match status" value="3"/>
</dbReference>
<reference evidence="4" key="2">
    <citation type="submission" date="2019-11" db="EMBL/GenBank/DDBJ databases">
        <title>Improved Assembly of Tolypothrix boutellei genome.</title>
        <authorList>
            <person name="Sarangi A.N."/>
            <person name="Mukherjee M."/>
            <person name="Ghosh S."/>
            <person name="Singh D."/>
            <person name="Das A."/>
            <person name="Kant S."/>
            <person name="Prusty A."/>
            <person name="Tripathy S."/>
        </authorList>
    </citation>
    <scope>NUCLEOTIDE SEQUENCE</scope>
    <source>
        <strain evidence="4">VB521301</strain>
    </source>
</reference>
<reference evidence="4" key="1">
    <citation type="journal article" date="2015" name="Genome Announc.">
        <title>Draft Genome Sequence of Tolypothrix boutellei Strain VB521301.</title>
        <authorList>
            <person name="Chandrababunaidu M.M."/>
            <person name="Singh D."/>
            <person name="Sen D."/>
            <person name="Bhan S."/>
            <person name="Das S."/>
            <person name="Gupta A."/>
            <person name="Adhikary S.P."/>
            <person name="Tripathy S."/>
        </authorList>
    </citation>
    <scope>NUCLEOTIDE SEQUENCE</scope>
    <source>
        <strain evidence="4">VB521301</strain>
    </source>
</reference>
<dbReference type="SUPFAM" id="SSF48403">
    <property type="entry name" value="Ankyrin repeat"/>
    <property type="match status" value="1"/>
</dbReference>
<evidence type="ECO:0000256" key="1">
    <source>
        <dbReference type="ARBA" id="ARBA00022737"/>
    </source>
</evidence>
<dbReference type="InterPro" id="IPR002110">
    <property type="entry name" value="Ankyrin_rpt"/>
</dbReference>
<dbReference type="PROSITE" id="PS50297">
    <property type="entry name" value="ANK_REP_REGION"/>
    <property type="match status" value="3"/>
</dbReference>
<feature type="repeat" description="ANK" evidence="3">
    <location>
        <begin position="102"/>
        <end position="134"/>
    </location>
</feature>
<keyword evidence="1" id="KW-0677">Repeat</keyword>
<dbReference type="RefSeq" id="WP_050045618.1">
    <property type="nucleotide sequence ID" value="NZ_JHEG04000001.1"/>
</dbReference>
<dbReference type="OrthoDB" id="7915178at2"/>
<dbReference type="PANTHER" id="PTHR24171">
    <property type="entry name" value="ANKYRIN REPEAT DOMAIN-CONTAINING PROTEIN 39-RELATED"/>
    <property type="match status" value="1"/>
</dbReference>
<evidence type="ECO:0000256" key="2">
    <source>
        <dbReference type="ARBA" id="ARBA00023043"/>
    </source>
</evidence>
<dbReference type="Gene3D" id="1.25.40.20">
    <property type="entry name" value="Ankyrin repeat-containing domain"/>
    <property type="match status" value="1"/>
</dbReference>
<dbReference type="PRINTS" id="PR01415">
    <property type="entry name" value="ANKYRIN"/>
</dbReference>
<accession>A0A8S9T776</accession>
<dbReference type="EMBL" id="JHEG04000001">
    <property type="protein sequence ID" value="KAF3887554.1"/>
    <property type="molecule type" value="Genomic_DNA"/>
</dbReference>
<evidence type="ECO:0000256" key="3">
    <source>
        <dbReference type="PROSITE-ProRule" id="PRU00023"/>
    </source>
</evidence>
<organism evidence="4 5">
    <name type="scientific">Tolypothrix bouteillei VB521301</name>
    <dbReference type="NCBI Taxonomy" id="1479485"/>
    <lineage>
        <taxon>Bacteria</taxon>
        <taxon>Bacillati</taxon>
        <taxon>Cyanobacteriota</taxon>
        <taxon>Cyanophyceae</taxon>
        <taxon>Nostocales</taxon>
        <taxon>Tolypothrichaceae</taxon>
        <taxon>Tolypothrix</taxon>
    </lineage>
</organism>
<evidence type="ECO:0000313" key="4">
    <source>
        <dbReference type="EMBL" id="KAF3887554.1"/>
    </source>
</evidence>
<protein>
    <submittedName>
        <fullName evidence="4">Ankyrin repeat domain-containing protein</fullName>
    </submittedName>
</protein>
<dbReference type="SMART" id="SM00248">
    <property type="entry name" value="ANK"/>
    <property type="match status" value="3"/>
</dbReference>
<keyword evidence="5" id="KW-1185">Reference proteome</keyword>
<keyword evidence="2 3" id="KW-0040">ANK repeat</keyword>
<dbReference type="Proteomes" id="UP000029738">
    <property type="component" value="Unassembled WGS sequence"/>
</dbReference>
<evidence type="ECO:0000313" key="5">
    <source>
        <dbReference type="Proteomes" id="UP000029738"/>
    </source>
</evidence>
<name>A0A8S9T776_9CYAN</name>
<proteinExistence type="predicted"/>
<feature type="repeat" description="ANK" evidence="3">
    <location>
        <begin position="67"/>
        <end position="99"/>
    </location>
</feature>
<dbReference type="InterPro" id="IPR036770">
    <property type="entry name" value="Ankyrin_rpt-contain_sf"/>
</dbReference>
<dbReference type="AlphaFoldDB" id="A0A8S9T776"/>
<sequence length="169" mass="18514">MRKFVAAIKSGDVTKLRQLIASDRTSIKEASGTILLSEAVRENNIKIVRLLIELGAEVNDEDRVIYDCETPLAVAASQGNLEILKLLLNAGAVVNIPLKDPESWTPLMCAVSSRNFDAVKLLVEAGADVNEIRDGGNFSLAIAAYFGDREIFDYLAPLTNPELRQQIEK</sequence>
<feature type="repeat" description="ANK" evidence="3">
    <location>
        <begin position="31"/>
        <end position="63"/>
    </location>
</feature>
<comment type="caution">
    <text evidence="4">The sequence shown here is derived from an EMBL/GenBank/DDBJ whole genome shotgun (WGS) entry which is preliminary data.</text>
</comment>
<gene>
    <name evidence="4" type="ORF">DA73_0400020235</name>
</gene>
<dbReference type="Pfam" id="PF00023">
    <property type="entry name" value="Ank"/>
    <property type="match status" value="1"/>
</dbReference>
<dbReference type="Pfam" id="PF12796">
    <property type="entry name" value="Ank_2"/>
    <property type="match status" value="1"/>
</dbReference>